<comment type="similarity">
    <text evidence="2">Belongs to the glutamate-gated ion channel (TC 1.A.10.1) family.</text>
</comment>
<evidence type="ECO:0000256" key="14">
    <source>
        <dbReference type="PIRSR" id="PIRSR601508-2"/>
    </source>
</evidence>
<evidence type="ECO:0000313" key="20">
    <source>
        <dbReference type="EMBL" id="KRG07589.1"/>
    </source>
</evidence>
<evidence type="ECO:0000256" key="6">
    <source>
        <dbReference type="ARBA" id="ARBA00022989"/>
    </source>
</evidence>
<dbReference type="InterPro" id="IPR001508">
    <property type="entry name" value="Iono_Glu_rcpt_met"/>
</dbReference>
<evidence type="ECO:0000256" key="4">
    <source>
        <dbReference type="ARBA" id="ARBA00022475"/>
    </source>
</evidence>
<feature type="transmembrane region" description="Helical" evidence="17">
    <location>
        <begin position="555"/>
        <end position="573"/>
    </location>
</feature>
<feature type="region of interest" description="Disordered" evidence="16">
    <location>
        <begin position="904"/>
        <end position="923"/>
    </location>
</feature>
<evidence type="ECO:0000256" key="8">
    <source>
        <dbReference type="ARBA" id="ARBA00023136"/>
    </source>
</evidence>
<feature type="site" description="Interaction with the cone snail toxin Con-ikot-ikot" evidence="14">
    <location>
        <position position="484"/>
    </location>
</feature>
<dbReference type="GO" id="GO:0036082">
    <property type="term" value="F:extracellular phenylacetaldehyde-gated monoatomic ion channel activity"/>
    <property type="evidence" value="ECO:0007669"/>
    <property type="project" value="EnsemblMetazoa"/>
</dbReference>
<dbReference type="FunFam" id="3.40.190.10:FF:000284">
    <property type="entry name" value="Glutamate receptor ionotropic, kainate 3-like Protein"/>
    <property type="match status" value="1"/>
</dbReference>
<dbReference type="GO" id="GO:0004984">
    <property type="term" value="F:olfactory receptor activity"/>
    <property type="evidence" value="ECO:0007669"/>
    <property type="project" value="EnsemblMetazoa"/>
</dbReference>
<dbReference type="SUPFAM" id="SSF53850">
    <property type="entry name" value="Periplasmic binding protein-like II"/>
    <property type="match status" value="1"/>
</dbReference>
<evidence type="ECO:0000256" key="10">
    <source>
        <dbReference type="ARBA" id="ARBA00023180"/>
    </source>
</evidence>
<organism evidence="20 21">
    <name type="scientific">Drosophila mojavensis</name>
    <name type="common">Fruit fly</name>
    <dbReference type="NCBI Taxonomy" id="7230"/>
    <lineage>
        <taxon>Eukaryota</taxon>
        <taxon>Metazoa</taxon>
        <taxon>Ecdysozoa</taxon>
        <taxon>Arthropoda</taxon>
        <taxon>Hexapoda</taxon>
        <taxon>Insecta</taxon>
        <taxon>Pterygota</taxon>
        <taxon>Neoptera</taxon>
        <taxon>Endopterygota</taxon>
        <taxon>Diptera</taxon>
        <taxon>Brachycera</taxon>
        <taxon>Muscomorpha</taxon>
        <taxon>Ephydroidea</taxon>
        <taxon>Drosophilidae</taxon>
        <taxon>Drosophila</taxon>
    </lineage>
</organism>
<dbReference type="Proteomes" id="UP000009192">
    <property type="component" value="Unassembled WGS sequence"/>
</dbReference>
<evidence type="ECO:0008006" key="22">
    <source>
        <dbReference type="Google" id="ProtNLM"/>
    </source>
</evidence>
<evidence type="ECO:0000256" key="3">
    <source>
        <dbReference type="ARBA" id="ARBA00022448"/>
    </source>
</evidence>
<keyword evidence="9" id="KW-0675">Receptor</keyword>
<gene>
    <name evidence="20" type="primary">Dmoj\GI14467</name>
    <name evidence="20" type="ORF">Dmoj_GI14467</name>
</gene>
<keyword evidence="5 17" id="KW-0812">Transmembrane</keyword>
<dbReference type="EMBL" id="CH933815">
    <property type="protein sequence ID" value="KRG07589.1"/>
    <property type="molecule type" value="Genomic_DNA"/>
</dbReference>
<feature type="disulfide bond" evidence="15">
    <location>
        <begin position="770"/>
        <end position="827"/>
    </location>
</feature>
<dbReference type="Gene3D" id="1.10.287.70">
    <property type="match status" value="1"/>
</dbReference>
<accession>A0A0Q9XH31</accession>
<keyword evidence="11" id="KW-1071">Ligand-gated ion channel</keyword>
<dbReference type="InterPro" id="IPR015683">
    <property type="entry name" value="Ionotropic_Glu_rcpt"/>
</dbReference>
<evidence type="ECO:0000256" key="15">
    <source>
        <dbReference type="PIRSR" id="PIRSR601508-3"/>
    </source>
</evidence>
<dbReference type="GO" id="GO:0050850">
    <property type="term" value="P:positive regulation of calcium-mediated signaling"/>
    <property type="evidence" value="ECO:0007669"/>
    <property type="project" value="EnsemblMetazoa"/>
</dbReference>
<dbReference type="GO" id="GO:0015026">
    <property type="term" value="F:coreceptor activity"/>
    <property type="evidence" value="ECO:0007669"/>
    <property type="project" value="EnsemblMetazoa"/>
</dbReference>
<dbReference type="FunFam" id="3.40.190.10:FF:000450">
    <property type="entry name" value="Glutamate receptor ionotropic, kainate 3-like Protein"/>
    <property type="match status" value="1"/>
</dbReference>
<evidence type="ECO:0000256" key="7">
    <source>
        <dbReference type="ARBA" id="ARBA00023065"/>
    </source>
</evidence>
<evidence type="ECO:0000313" key="21">
    <source>
        <dbReference type="Proteomes" id="UP000009192"/>
    </source>
</evidence>
<evidence type="ECO:0000256" key="9">
    <source>
        <dbReference type="ARBA" id="ARBA00023170"/>
    </source>
</evidence>
<evidence type="ECO:0000256" key="16">
    <source>
        <dbReference type="SAM" id="MobiDB-lite"/>
    </source>
</evidence>
<reference evidence="20 21" key="1">
    <citation type="journal article" date="2007" name="Nature">
        <title>Evolution of genes and genomes on the Drosophila phylogeny.</title>
        <authorList>
            <consortium name="Drosophila 12 Genomes Consortium"/>
            <person name="Clark A.G."/>
            <person name="Eisen M.B."/>
            <person name="Smith D.R."/>
            <person name="Bergman C.M."/>
            <person name="Oliver B."/>
            <person name="Markow T.A."/>
            <person name="Kaufman T.C."/>
            <person name="Kellis M."/>
            <person name="Gelbart W."/>
            <person name="Iyer V.N."/>
            <person name="Pollard D.A."/>
            <person name="Sackton T.B."/>
            <person name="Larracuente A.M."/>
            <person name="Singh N.D."/>
            <person name="Abad J.P."/>
            <person name="Abt D.N."/>
            <person name="Adryan B."/>
            <person name="Aguade M."/>
            <person name="Akashi H."/>
            <person name="Anderson W.W."/>
            <person name="Aquadro C.F."/>
            <person name="Ardell D.H."/>
            <person name="Arguello R."/>
            <person name="Artieri C.G."/>
            <person name="Barbash D.A."/>
            <person name="Barker D."/>
            <person name="Barsanti P."/>
            <person name="Batterham P."/>
            <person name="Batzoglou S."/>
            <person name="Begun D."/>
            <person name="Bhutkar A."/>
            <person name="Blanco E."/>
            <person name="Bosak S.A."/>
            <person name="Bradley R.K."/>
            <person name="Brand A.D."/>
            <person name="Brent M.R."/>
            <person name="Brooks A.N."/>
            <person name="Brown R.H."/>
            <person name="Butlin R.K."/>
            <person name="Caggese C."/>
            <person name="Calvi B.R."/>
            <person name="Bernardo de Carvalho A."/>
            <person name="Caspi A."/>
            <person name="Castrezana S."/>
            <person name="Celniker S.E."/>
            <person name="Chang J.L."/>
            <person name="Chapple C."/>
            <person name="Chatterji S."/>
            <person name="Chinwalla A."/>
            <person name="Civetta A."/>
            <person name="Clifton S.W."/>
            <person name="Comeron J.M."/>
            <person name="Costello J.C."/>
            <person name="Coyne J.A."/>
            <person name="Daub J."/>
            <person name="David R.G."/>
            <person name="Delcher A.L."/>
            <person name="Delehaunty K."/>
            <person name="Do C.B."/>
            <person name="Ebling H."/>
            <person name="Edwards K."/>
            <person name="Eickbush T."/>
            <person name="Evans J.D."/>
            <person name="Filipski A."/>
            <person name="Findeiss S."/>
            <person name="Freyhult E."/>
            <person name="Fulton L."/>
            <person name="Fulton R."/>
            <person name="Garcia A.C."/>
            <person name="Gardiner A."/>
            <person name="Garfield D.A."/>
            <person name="Garvin B.E."/>
            <person name="Gibson G."/>
            <person name="Gilbert D."/>
            <person name="Gnerre S."/>
            <person name="Godfrey J."/>
            <person name="Good R."/>
            <person name="Gotea V."/>
            <person name="Gravely B."/>
            <person name="Greenberg A.J."/>
            <person name="Griffiths-Jones S."/>
            <person name="Gross S."/>
            <person name="Guigo R."/>
            <person name="Gustafson E.A."/>
            <person name="Haerty W."/>
            <person name="Hahn M.W."/>
            <person name="Halligan D.L."/>
            <person name="Halpern A.L."/>
            <person name="Halter G.M."/>
            <person name="Han M.V."/>
            <person name="Heger A."/>
            <person name="Hillier L."/>
            <person name="Hinrichs A.S."/>
            <person name="Holmes I."/>
            <person name="Hoskins R.A."/>
            <person name="Hubisz M.J."/>
            <person name="Hultmark D."/>
            <person name="Huntley M.A."/>
            <person name="Jaffe D.B."/>
            <person name="Jagadeeshan S."/>
            <person name="Jeck W.R."/>
            <person name="Johnson J."/>
            <person name="Jones C.D."/>
            <person name="Jordan W.C."/>
            <person name="Karpen G.H."/>
            <person name="Kataoka E."/>
            <person name="Keightley P.D."/>
            <person name="Kheradpour P."/>
            <person name="Kirkness E.F."/>
            <person name="Koerich L.B."/>
            <person name="Kristiansen K."/>
            <person name="Kudrna D."/>
            <person name="Kulathinal R.J."/>
            <person name="Kumar S."/>
            <person name="Kwok R."/>
            <person name="Lander E."/>
            <person name="Langley C.H."/>
            <person name="Lapoint R."/>
            <person name="Lazzaro B.P."/>
            <person name="Lee S.J."/>
            <person name="Levesque L."/>
            <person name="Li R."/>
            <person name="Lin C.F."/>
            <person name="Lin M.F."/>
            <person name="Lindblad-Toh K."/>
            <person name="Llopart A."/>
            <person name="Long M."/>
            <person name="Low L."/>
            <person name="Lozovsky E."/>
            <person name="Lu J."/>
            <person name="Luo M."/>
            <person name="Machado C.A."/>
            <person name="Makalowski W."/>
            <person name="Marzo M."/>
            <person name="Matsuda M."/>
            <person name="Matzkin L."/>
            <person name="McAllister B."/>
            <person name="McBride C.S."/>
            <person name="McKernan B."/>
            <person name="McKernan K."/>
            <person name="Mendez-Lago M."/>
            <person name="Minx P."/>
            <person name="Mollenhauer M.U."/>
            <person name="Montooth K."/>
            <person name="Mount S.M."/>
            <person name="Mu X."/>
            <person name="Myers E."/>
            <person name="Negre B."/>
            <person name="Newfeld S."/>
            <person name="Nielsen R."/>
            <person name="Noor M.A."/>
            <person name="O'Grady P."/>
            <person name="Pachter L."/>
            <person name="Papaceit M."/>
            <person name="Parisi M.J."/>
            <person name="Parisi M."/>
            <person name="Parts L."/>
            <person name="Pedersen J.S."/>
            <person name="Pesole G."/>
            <person name="Phillippy A.M."/>
            <person name="Ponting C.P."/>
            <person name="Pop M."/>
            <person name="Porcelli D."/>
            <person name="Powell J.R."/>
            <person name="Prohaska S."/>
            <person name="Pruitt K."/>
            <person name="Puig M."/>
            <person name="Quesneville H."/>
            <person name="Ram K.R."/>
            <person name="Rand D."/>
            <person name="Rasmussen M.D."/>
            <person name="Reed L.K."/>
            <person name="Reenan R."/>
            <person name="Reily A."/>
            <person name="Remington K.A."/>
            <person name="Rieger T.T."/>
            <person name="Ritchie M.G."/>
            <person name="Robin C."/>
            <person name="Rogers Y.H."/>
            <person name="Rohde C."/>
            <person name="Rozas J."/>
            <person name="Rubenfield M.J."/>
            <person name="Ruiz A."/>
            <person name="Russo S."/>
            <person name="Salzberg S.L."/>
            <person name="Sanchez-Gracia A."/>
            <person name="Saranga D.J."/>
            <person name="Sato H."/>
            <person name="Schaeffer S.W."/>
            <person name="Schatz M.C."/>
            <person name="Schlenke T."/>
            <person name="Schwartz R."/>
            <person name="Segarra C."/>
            <person name="Singh R.S."/>
            <person name="Sirot L."/>
            <person name="Sirota M."/>
            <person name="Sisneros N.B."/>
            <person name="Smith C.D."/>
            <person name="Smith T.F."/>
            <person name="Spieth J."/>
            <person name="Stage D.E."/>
            <person name="Stark A."/>
            <person name="Stephan W."/>
            <person name="Strausberg R.L."/>
            <person name="Strempel S."/>
            <person name="Sturgill D."/>
            <person name="Sutton G."/>
            <person name="Sutton G.G."/>
            <person name="Tao W."/>
            <person name="Teichmann S."/>
            <person name="Tobari Y.N."/>
            <person name="Tomimura Y."/>
            <person name="Tsolas J.M."/>
            <person name="Valente V.L."/>
            <person name="Venter E."/>
            <person name="Venter J.C."/>
            <person name="Vicario S."/>
            <person name="Vieira F.G."/>
            <person name="Vilella A.J."/>
            <person name="Villasante A."/>
            <person name="Walenz B."/>
            <person name="Wang J."/>
            <person name="Wasserman M."/>
            <person name="Watts T."/>
            <person name="Wilson D."/>
            <person name="Wilson R.K."/>
            <person name="Wing R.A."/>
            <person name="Wolfner M.F."/>
            <person name="Wong A."/>
            <person name="Wong G.K."/>
            <person name="Wu C.I."/>
            <person name="Wu G."/>
            <person name="Yamamoto D."/>
            <person name="Yang H.P."/>
            <person name="Yang S.P."/>
            <person name="Yorke J.A."/>
            <person name="Yoshida K."/>
            <person name="Zdobnov E."/>
            <person name="Zhang P."/>
            <person name="Zhang Y."/>
            <person name="Zimin A.V."/>
            <person name="Baldwin J."/>
            <person name="Abdouelleil A."/>
            <person name="Abdulkadir J."/>
            <person name="Abebe A."/>
            <person name="Abera B."/>
            <person name="Abreu J."/>
            <person name="Acer S.C."/>
            <person name="Aftuck L."/>
            <person name="Alexander A."/>
            <person name="An P."/>
            <person name="Anderson E."/>
            <person name="Anderson S."/>
            <person name="Arachi H."/>
            <person name="Azer M."/>
            <person name="Bachantsang P."/>
            <person name="Barry A."/>
            <person name="Bayul T."/>
            <person name="Berlin A."/>
            <person name="Bessette D."/>
            <person name="Bloom T."/>
            <person name="Blye J."/>
            <person name="Boguslavskiy L."/>
            <person name="Bonnet C."/>
            <person name="Boukhgalter B."/>
            <person name="Bourzgui I."/>
            <person name="Brown A."/>
            <person name="Cahill P."/>
            <person name="Channer S."/>
            <person name="Cheshatsang Y."/>
            <person name="Chuda L."/>
            <person name="Citroen M."/>
            <person name="Collymore A."/>
            <person name="Cooke P."/>
            <person name="Costello M."/>
            <person name="D'Aco K."/>
            <person name="Daza R."/>
            <person name="De Haan G."/>
            <person name="DeGray S."/>
            <person name="DeMaso C."/>
            <person name="Dhargay N."/>
            <person name="Dooley K."/>
            <person name="Dooley E."/>
            <person name="Doricent M."/>
            <person name="Dorje P."/>
            <person name="Dorjee K."/>
            <person name="Dupes A."/>
            <person name="Elong R."/>
            <person name="Falk J."/>
            <person name="Farina A."/>
            <person name="Faro S."/>
            <person name="Ferguson D."/>
            <person name="Fisher S."/>
            <person name="Foley C.D."/>
            <person name="Franke A."/>
            <person name="Friedrich D."/>
            <person name="Gadbois L."/>
            <person name="Gearin G."/>
            <person name="Gearin C.R."/>
            <person name="Giannoukos G."/>
            <person name="Goode T."/>
            <person name="Graham J."/>
            <person name="Grandbois E."/>
            <person name="Grewal S."/>
            <person name="Gyaltsen K."/>
            <person name="Hafez N."/>
            <person name="Hagos B."/>
            <person name="Hall J."/>
            <person name="Henson C."/>
            <person name="Hollinger A."/>
            <person name="Honan T."/>
            <person name="Huard M.D."/>
            <person name="Hughes L."/>
            <person name="Hurhula B."/>
            <person name="Husby M.E."/>
            <person name="Kamat A."/>
            <person name="Kanga B."/>
            <person name="Kashin S."/>
            <person name="Khazanovich D."/>
            <person name="Kisner P."/>
            <person name="Lance K."/>
            <person name="Lara M."/>
            <person name="Lee W."/>
            <person name="Lennon N."/>
            <person name="Letendre F."/>
            <person name="LeVine R."/>
            <person name="Lipovsky A."/>
            <person name="Liu X."/>
            <person name="Liu J."/>
            <person name="Liu S."/>
            <person name="Lokyitsang T."/>
            <person name="Lokyitsang Y."/>
            <person name="Lubonja R."/>
            <person name="Lui A."/>
            <person name="MacDonald P."/>
            <person name="Magnisalis V."/>
            <person name="Maru K."/>
            <person name="Matthews C."/>
            <person name="McCusker W."/>
            <person name="McDonough S."/>
            <person name="Mehta T."/>
            <person name="Meldrim J."/>
            <person name="Meneus L."/>
            <person name="Mihai O."/>
            <person name="Mihalev A."/>
            <person name="Mihova T."/>
            <person name="Mittelman R."/>
            <person name="Mlenga V."/>
            <person name="Montmayeur A."/>
            <person name="Mulrain L."/>
            <person name="Navidi A."/>
            <person name="Naylor J."/>
            <person name="Negash T."/>
            <person name="Nguyen T."/>
            <person name="Nguyen N."/>
            <person name="Nicol R."/>
            <person name="Norbu C."/>
            <person name="Norbu N."/>
            <person name="Novod N."/>
            <person name="O'Neill B."/>
            <person name="Osman S."/>
            <person name="Markiewicz E."/>
            <person name="Oyono O.L."/>
            <person name="Patti C."/>
            <person name="Phunkhang P."/>
            <person name="Pierre F."/>
            <person name="Priest M."/>
            <person name="Raghuraman S."/>
            <person name="Rege F."/>
            <person name="Reyes R."/>
            <person name="Rise C."/>
            <person name="Rogov P."/>
            <person name="Ross K."/>
            <person name="Ryan E."/>
            <person name="Settipalli S."/>
            <person name="Shea T."/>
            <person name="Sherpa N."/>
            <person name="Shi L."/>
            <person name="Shih D."/>
            <person name="Sparrow T."/>
            <person name="Spaulding J."/>
            <person name="Stalker J."/>
            <person name="Stange-Thomann N."/>
            <person name="Stavropoulos S."/>
            <person name="Stone C."/>
            <person name="Strader C."/>
            <person name="Tesfaye S."/>
            <person name="Thomson T."/>
            <person name="Thoulutsang Y."/>
            <person name="Thoulutsang D."/>
            <person name="Topham K."/>
            <person name="Topping I."/>
            <person name="Tsamla T."/>
            <person name="Vassiliev H."/>
            <person name="Vo A."/>
            <person name="Wangchuk T."/>
            <person name="Wangdi T."/>
            <person name="Weiand M."/>
            <person name="Wilkinson J."/>
            <person name="Wilson A."/>
            <person name="Yadav S."/>
            <person name="Young G."/>
            <person name="Yu Q."/>
            <person name="Zembek L."/>
            <person name="Zhong D."/>
            <person name="Zimmer A."/>
            <person name="Zwirko Z."/>
            <person name="Jaffe D.B."/>
            <person name="Alvarez P."/>
            <person name="Brockman W."/>
            <person name="Butler J."/>
            <person name="Chin C."/>
            <person name="Gnerre S."/>
            <person name="Grabherr M."/>
            <person name="Kleber M."/>
            <person name="Mauceli E."/>
            <person name="MacCallum I."/>
        </authorList>
    </citation>
    <scope>NUCLEOTIDE SEQUENCE [LARGE SCALE GENOMIC DNA]</scope>
    <source>
        <strain evidence="21">Tucson 15081-1352.22</strain>
    </source>
</reference>
<dbReference type="FunFam" id="1.10.287.70:FF:000080">
    <property type="entry name" value="Glutamate receptor ionotropic, kainate"/>
    <property type="match status" value="1"/>
</dbReference>
<dbReference type="GO" id="GO:0071311">
    <property type="term" value="P:cellular response to acetate"/>
    <property type="evidence" value="ECO:0007669"/>
    <property type="project" value="EnsemblMetazoa"/>
</dbReference>
<feature type="transmembrane region" description="Helical" evidence="17">
    <location>
        <begin position="841"/>
        <end position="865"/>
    </location>
</feature>
<evidence type="ECO:0000259" key="18">
    <source>
        <dbReference type="SMART" id="SM00079"/>
    </source>
</evidence>
<dbReference type="AlphaFoldDB" id="A0A0Q9XH31"/>
<evidence type="ECO:0000256" key="1">
    <source>
        <dbReference type="ARBA" id="ARBA00004651"/>
    </source>
</evidence>
<evidence type="ECO:0000256" key="2">
    <source>
        <dbReference type="ARBA" id="ARBA00008685"/>
    </source>
</evidence>
<protein>
    <recommendedName>
        <fullName evidence="22">Ionotropic glutamate receptor C-terminal domain-containing protein</fullName>
    </recommendedName>
</protein>
<feature type="binding site" evidence="13">
    <location>
        <position position="515"/>
    </location>
    <ligand>
        <name>L-glutamate</name>
        <dbReference type="ChEBI" id="CHEBI:29985"/>
    </ligand>
</feature>
<dbReference type="Pfam" id="PF10613">
    <property type="entry name" value="Lig_chan-Glu_bd"/>
    <property type="match status" value="1"/>
</dbReference>
<dbReference type="Pfam" id="PF00060">
    <property type="entry name" value="Lig_chan"/>
    <property type="match status" value="1"/>
</dbReference>
<sequence length="969" mass="110919">MDSNYVQFYELSKDCLFGNRLIYGQHLQLTVRMDRTNIVRLWLCINVSLVTAKELKITFWVEPVQRAEFETDIASVLKELKTLQLDTRISDAVVQLSRTDDQQDMDSFCEILGSVGSSVIIDLSYSRWSHGYELAHTHGFAYMRFDRIMRPFLNMFADFMRQKQANNVVMIFQNSRDTMEAMKQLMTGYPFRALILDASDKQSEDFVERLVRLRPAPNYYAIFARGAAMNGIFERVNMGNLFQRPTEWHFVFLDTRDRVFKYKQQVEFSTRFTLNARAICRSMQMRDLYCGSGFTLQRALLLSVLRSLIDSAEMSPEFPEPVYLNCSSSIEAGGGAAAKSLENVHWNNFVGYVPSSEDPYTTEALIEASDEESVPHLTFVANISAGYYSSEHEAKTDLAIWVSGTLRLLNETISPTRRFFRIGTAESVPWSYYRRNPNTGELILSKSGAPIWEGYCIDFIKRLAEKLNFDYEIVAPVQGHMGERNERGEWDGVIGDLVSGETDLAIAALKMYSEREEVVDFLPPYYEQTGISIVMRKPIRRTSLFKFMTVLRLEVWLSIVAALVGTALMIWFMDKYSPYSSRNNRDAYPYECREFTLRESFWFALTSFTPQGGGEAPKAVSGRLLVAAYWLFVVLMLATFTANLAAFLTVERMQTPVQSLEQLARQSRINYTVVKDSDTHQYFINMKFAEDTLYRMWKELALNASKDFRKFRIWDYPIKEQFGHILLAINSSLPVANSTEGFKNVDAHGNADYAFIHDSAEIKYEVTRNCNLTEVGEVFAEQPYAVAVQQGSHLGDELSYAILELQKDRFFEELKGKYWNQSNLRLCPLSDDQEGITLQSLGGVFIATLFGLIIAMITLVIEIMYYQKKQKSLALVTQVKPLDMNEFTKFAWLNTEGKDKDITKKVKAPPKKPTKVTPPPSFETATFRGRKTAETVTLGTGKLKPGAREHGLHFRRDLTDAQSRIAYIE</sequence>
<feature type="site" description="Crucial to convey clamshell closure to channel opening" evidence="14">
    <location>
        <position position="657"/>
    </location>
</feature>
<dbReference type="FunFam" id="3.40.190.10:FF:000160">
    <property type="entry name" value="GLutamate Receptor family (AMPA)"/>
    <property type="match status" value="1"/>
</dbReference>
<dbReference type="SUPFAM" id="SSF81324">
    <property type="entry name" value="Voltage-gated potassium channels"/>
    <property type="match status" value="1"/>
</dbReference>
<keyword evidence="21" id="KW-1185">Reference proteome</keyword>
<keyword evidence="8 17" id="KW-0472">Membrane</keyword>
<evidence type="ECO:0000256" key="13">
    <source>
        <dbReference type="PIRSR" id="PIRSR601508-1"/>
    </source>
</evidence>
<dbReference type="InterPro" id="IPR001320">
    <property type="entry name" value="Iontro_rcpt_C"/>
</dbReference>
<dbReference type="GO" id="GO:0010157">
    <property type="term" value="P:response to chlorate"/>
    <property type="evidence" value="ECO:0007669"/>
    <property type="project" value="EnsemblMetazoa"/>
</dbReference>
<proteinExistence type="inferred from homology"/>
<feature type="domain" description="Ionotropic glutamate receptor L-glutamate and glycine-binding" evidence="19">
    <location>
        <begin position="429"/>
        <end position="499"/>
    </location>
</feature>
<dbReference type="KEGG" id="dmo:Dmoj_GI14467"/>
<keyword evidence="12" id="KW-0407">Ion channel</keyword>
<keyword evidence="3" id="KW-0813">Transport</keyword>
<dbReference type="SMR" id="A0A0Q9XH31"/>
<dbReference type="OrthoDB" id="5984008at2759"/>
<keyword evidence="10" id="KW-0325">Glycoprotein</keyword>
<comment type="subcellular location">
    <subcellularLocation>
        <location evidence="1">Cell membrane</location>
        <topology evidence="1">Multi-pass membrane protein</topology>
    </subcellularLocation>
</comment>
<dbReference type="GO" id="GO:0042048">
    <property type="term" value="P:olfactory behavior"/>
    <property type="evidence" value="ECO:0007669"/>
    <property type="project" value="EnsemblMetazoa"/>
</dbReference>
<evidence type="ECO:0000256" key="5">
    <source>
        <dbReference type="ARBA" id="ARBA00022692"/>
    </source>
</evidence>
<keyword evidence="15" id="KW-1015">Disulfide bond</keyword>
<dbReference type="GO" id="GO:0071683">
    <property type="term" value="C:sensory dendrite"/>
    <property type="evidence" value="ECO:0007669"/>
    <property type="project" value="EnsemblMetazoa"/>
</dbReference>
<dbReference type="GO" id="GO:0032590">
    <property type="term" value="C:dendrite membrane"/>
    <property type="evidence" value="ECO:0007669"/>
    <property type="project" value="EnsemblMetazoa"/>
</dbReference>
<dbReference type="PANTHER" id="PTHR18966">
    <property type="entry name" value="IONOTROPIC GLUTAMATE RECEPTOR"/>
    <property type="match status" value="1"/>
</dbReference>
<feature type="domain" description="Ionotropic glutamate receptor C-terminal" evidence="18">
    <location>
        <begin position="419"/>
        <end position="821"/>
    </location>
</feature>
<name>A0A0Q9XH31_DROMO</name>
<feature type="compositionally biased region" description="Basic residues" evidence="16">
    <location>
        <begin position="905"/>
        <end position="914"/>
    </location>
</feature>
<evidence type="ECO:0000256" key="12">
    <source>
        <dbReference type="ARBA" id="ARBA00023303"/>
    </source>
</evidence>
<dbReference type="SMART" id="SM00918">
    <property type="entry name" value="Lig_chan-Glu_bd"/>
    <property type="match status" value="1"/>
</dbReference>
<dbReference type="InParanoid" id="A0A0Q9XH31"/>
<dbReference type="Gene3D" id="3.40.190.10">
    <property type="entry name" value="Periplasmic binding protein-like II"/>
    <property type="match status" value="3"/>
</dbReference>
<feature type="binding site" evidence="13">
    <location>
        <position position="758"/>
    </location>
    <ligand>
        <name>L-glutamate</name>
        <dbReference type="ChEBI" id="CHEBI:29985"/>
    </ligand>
</feature>
<feature type="transmembrane region" description="Helical" evidence="17">
    <location>
        <begin position="627"/>
        <end position="650"/>
    </location>
</feature>
<dbReference type="InterPro" id="IPR019594">
    <property type="entry name" value="Glu/Gly-bd"/>
</dbReference>
<dbReference type="SMART" id="SM00079">
    <property type="entry name" value="PBPe"/>
    <property type="match status" value="1"/>
</dbReference>
<evidence type="ECO:0000256" key="17">
    <source>
        <dbReference type="SAM" id="Phobius"/>
    </source>
</evidence>
<dbReference type="FunCoup" id="A0A0Q9XH31">
    <property type="interactions" value="5"/>
</dbReference>
<dbReference type="GO" id="GO:0043235">
    <property type="term" value="C:receptor complex"/>
    <property type="evidence" value="ECO:0007669"/>
    <property type="project" value="EnsemblMetazoa"/>
</dbReference>
<feature type="binding site" evidence="13">
    <location>
        <position position="679"/>
    </location>
    <ligand>
        <name>L-glutamate</name>
        <dbReference type="ChEBI" id="CHEBI:29985"/>
    </ligand>
</feature>
<dbReference type="CDD" id="cd13717">
    <property type="entry name" value="PBP2_iGluR_putative"/>
    <property type="match status" value="1"/>
</dbReference>
<keyword evidence="7" id="KW-0406">Ion transport</keyword>
<dbReference type="PRINTS" id="PR00177">
    <property type="entry name" value="NMDARECEPTOR"/>
</dbReference>
<keyword evidence="6 17" id="KW-1133">Transmembrane helix</keyword>
<evidence type="ECO:0000259" key="19">
    <source>
        <dbReference type="SMART" id="SM00918"/>
    </source>
</evidence>
<keyword evidence="4" id="KW-1003">Cell membrane</keyword>
<evidence type="ECO:0000256" key="11">
    <source>
        <dbReference type="ARBA" id="ARBA00023286"/>
    </source>
</evidence>